<dbReference type="AlphaFoldDB" id="A0A645FVR6"/>
<evidence type="ECO:0000313" key="1">
    <source>
        <dbReference type="EMBL" id="MPN17916.1"/>
    </source>
</evidence>
<name>A0A645FVR6_9ZZZZ</name>
<organism evidence="1">
    <name type="scientific">bioreactor metagenome</name>
    <dbReference type="NCBI Taxonomy" id="1076179"/>
    <lineage>
        <taxon>unclassified sequences</taxon>
        <taxon>metagenomes</taxon>
        <taxon>ecological metagenomes</taxon>
    </lineage>
</organism>
<dbReference type="EMBL" id="VSSQ01065157">
    <property type="protein sequence ID" value="MPN17916.1"/>
    <property type="molecule type" value="Genomic_DNA"/>
</dbReference>
<gene>
    <name evidence="1" type="ORF">SDC9_165273</name>
</gene>
<protein>
    <submittedName>
        <fullName evidence="1">Uncharacterized protein</fullName>
    </submittedName>
</protein>
<reference evidence="1" key="1">
    <citation type="submission" date="2019-08" db="EMBL/GenBank/DDBJ databases">
        <authorList>
            <person name="Kucharzyk K."/>
            <person name="Murdoch R.W."/>
            <person name="Higgins S."/>
            <person name="Loffler F."/>
        </authorList>
    </citation>
    <scope>NUCLEOTIDE SEQUENCE</scope>
</reference>
<proteinExistence type="predicted"/>
<sequence length="50" mass="5420">MALNTFSRVSAFTLGALANTLDTVDIDTFASSEISFSFILSFMSSSIQYT</sequence>
<accession>A0A645FVR6</accession>
<comment type="caution">
    <text evidence="1">The sequence shown here is derived from an EMBL/GenBank/DDBJ whole genome shotgun (WGS) entry which is preliminary data.</text>
</comment>